<reference evidence="3" key="1">
    <citation type="journal article" date="2023" name="Commun. Biol.">
        <title>Genome analysis of Parmales, the sister group of diatoms, reveals the evolutionary specialization of diatoms from phago-mixotrophs to photoautotrophs.</title>
        <authorList>
            <person name="Ban H."/>
            <person name="Sato S."/>
            <person name="Yoshikawa S."/>
            <person name="Yamada K."/>
            <person name="Nakamura Y."/>
            <person name="Ichinomiya M."/>
            <person name="Sato N."/>
            <person name="Blanc-Mathieu R."/>
            <person name="Endo H."/>
            <person name="Kuwata A."/>
            <person name="Ogata H."/>
        </authorList>
    </citation>
    <scope>NUCLEOTIDE SEQUENCE [LARGE SCALE GENOMIC DNA]</scope>
    <source>
        <strain evidence="3">NIES 3701</strain>
    </source>
</reference>
<dbReference type="EMBL" id="BRXY01000408">
    <property type="protein sequence ID" value="GMH93167.1"/>
    <property type="molecule type" value="Genomic_DNA"/>
</dbReference>
<comment type="caution">
    <text evidence="2">The sequence shown here is derived from an EMBL/GenBank/DDBJ whole genome shotgun (WGS) entry which is preliminary data.</text>
</comment>
<accession>A0A9W7EWK3</accession>
<sequence length="244" mass="27233">MSSLGPNSSRVLPSSSQQQQQINPRRGADQHKPPKTTFLHGLGPSISLLISYLDLVTTVLCAREYFNDGNYLRAKIAISFPMLTLLLHACTTYIQYRFAPVNWYCKRRVALALIGLGPVDHAYNLWVGIEPPPYSPLATSAFYTLIRAESVVMLSIPSALIQAYTLLCLTSFYEWKKHEPDINAINEALGNIFAGGKKKTYLANSNVKEMKEMKKMKKKSIKTARRSRGGTGPLSLWPQPPGIF</sequence>
<gene>
    <name evidence="2" type="ORF">TrST_g13742</name>
</gene>
<feature type="region of interest" description="Disordered" evidence="1">
    <location>
        <begin position="1"/>
        <end position="34"/>
    </location>
</feature>
<name>A0A9W7EWK3_9STRA</name>
<evidence type="ECO:0000313" key="3">
    <source>
        <dbReference type="Proteomes" id="UP001165085"/>
    </source>
</evidence>
<evidence type="ECO:0000313" key="2">
    <source>
        <dbReference type="EMBL" id="GMH93167.1"/>
    </source>
</evidence>
<keyword evidence="3" id="KW-1185">Reference proteome</keyword>
<evidence type="ECO:0000256" key="1">
    <source>
        <dbReference type="SAM" id="MobiDB-lite"/>
    </source>
</evidence>
<dbReference type="AlphaFoldDB" id="A0A9W7EWK3"/>
<feature type="compositionally biased region" description="Polar residues" evidence="1">
    <location>
        <begin position="1"/>
        <end position="13"/>
    </location>
</feature>
<protein>
    <submittedName>
        <fullName evidence="2">Uncharacterized protein</fullName>
    </submittedName>
</protein>
<dbReference type="Proteomes" id="UP001165085">
    <property type="component" value="Unassembled WGS sequence"/>
</dbReference>
<proteinExistence type="predicted"/>
<organism evidence="2 3">
    <name type="scientific">Triparma strigata</name>
    <dbReference type="NCBI Taxonomy" id="1606541"/>
    <lineage>
        <taxon>Eukaryota</taxon>
        <taxon>Sar</taxon>
        <taxon>Stramenopiles</taxon>
        <taxon>Ochrophyta</taxon>
        <taxon>Bolidophyceae</taxon>
        <taxon>Parmales</taxon>
        <taxon>Triparmaceae</taxon>
        <taxon>Triparma</taxon>
    </lineage>
</organism>